<evidence type="ECO:0000313" key="8">
    <source>
        <dbReference type="Proteomes" id="UP000664601"/>
    </source>
</evidence>
<protein>
    <submittedName>
        <fullName evidence="7">ATP-binding cassette domain-containing protein</fullName>
    </submittedName>
</protein>
<accession>A0ABS3LCQ0</accession>
<dbReference type="PANTHER" id="PTHR42711">
    <property type="entry name" value="ABC TRANSPORTER ATP-BINDING PROTEIN"/>
    <property type="match status" value="1"/>
</dbReference>
<proteinExistence type="inferred from homology"/>
<keyword evidence="8" id="KW-1185">Reference proteome</keyword>
<dbReference type="SMART" id="SM00382">
    <property type="entry name" value="AAA"/>
    <property type="match status" value="1"/>
</dbReference>
<evidence type="ECO:0000256" key="2">
    <source>
        <dbReference type="ARBA" id="ARBA00022448"/>
    </source>
</evidence>
<dbReference type="InterPro" id="IPR017871">
    <property type="entry name" value="ABC_transporter-like_CS"/>
</dbReference>
<dbReference type="InterPro" id="IPR003593">
    <property type="entry name" value="AAA+_ATPase"/>
</dbReference>
<comment type="caution">
    <text evidence="7">The sequence shown here is derived from an EMBL/GenBank/DDBJ whole genome shotgun (WGS) entry which is preliminary data.</text>
</comment>
<gene>
    <name evidence="7" type="ORF">JZO70_11825</name>
</gene>
<dbReference type="InterPro" id="IPR050763">
    <property type="entry name" value="ABC_transporter_ATP-binding"/>
</dbReference>
<dbReference type="Proteomes" id="UP000664601">
    <property type="component" value="Unassembled WGS sequence"/>
</dbReference>
<dbReference type="PROSITE" id="PS50893">
    <property type="entry name" value="ABC_TRANSPORTER_2"/>
    <property type="match status" value="1"/>
</dbReference>
<dbReference type="InterPro" id="IPR003439">
    <property type="entry name" value="ABC_transporter-like_ATP-bd"/>
</dbReference>
<comment type="similarity">
    <text evidence="5">Belongs to the ABC transporter superfamily. Drug exporter-1 (DrugE1) (TC 3.A.1.105) family.</text>
</comment>
<evidence type="ECO:0000256" key="4">
    <source>
        <dbReference type="ARBA" id="ARBA00022840"/>
    </source>
</evidence>
<name>A0ABS3LCQ0_9ENTE</name>
<comment type="subcellular location">
    <subcellularLocation>
        <location evidence="1">Cell membrane</location>
        <topology evidence="1">Peripheral membrane protein</topology>
        <orientation evidence="1">Cytoplasmic side</orientation>
    </subcellularLocation>
</comment>
<evidence type="ECO:0000259" key="6">
    <source>
        <dbReference type="PROSITE" id="PS50893"/>
    </source>
</evidence>
<dbReference type="GO" id="GO:0005524">
    <property type="term" value="F:ATP binding"/>
    <property type="evidence" value="ECO:0007669"/>
    <property type="project" value="UniProtKB-KW"/>
</dbReference>
<dbReference type="InterPro" id="IPR005894">
    <property type="entry name" value="DrrA"/>
</dbReference>
<dbReference type="PROSITE" id="PS00211">
    <property type="entry name" value="ABC_TRANSPORTER_1"/>
    <property type="match status" value="1"/>
</dbReference>
<dbReference type="Pfam" id="PF13732">
    <property type="entry name" value="DrrA1-3_C"/>
    <property type="match status" value="1"/>
</dbReference>
<dbReference type="SUPFAM" id="SSF52540">
    <property type="entry name" value="P-loop containing nucleoside triphosphate hydrolases"/>
    <property type="match status" value="1"/>
</dbReference>
<dbReference type="EMBL" id="JAFREM010000018">
    <property type="protein sequence ID" value="MBO1306855.1"/>
    <property type="molecule type" value="Genomic_DNA"/>
</dbReference>
<dbReference type="Pfam" id="PF00005">
    <property type="entry name" value="ABC_tran"/>
    <property type="match status" value="1"/>
</dbReference>
<evidence type="ECO:0000256" key="1">
    <source>
        <dbReference type="ARBA" id="ARBA00004413"/>
    </source>
</evidence>
<dbReference type="RefSeq" id="WP_207673776.1">
    <property type="nucleotide sequence ID" value="NZ_JAFREM010000018.1"/>
</dbReference>
<evidence type="ECO:0000256" key="5">
    <source>
        <dbReference type="ARBA" id="ARBA00049985"/>
    </source>
</evidence>
<dbReference type="NCBIfam" id="TIGR01188">
    <property type="entry name" value="drrA"/>
    <property type="match status" value="1"/>
</dbReference>
<evidence type="ECO:0000256" key="3">
    <source>
        <dbReference type="ARBA" id="ARBA00022741"/>
    </source>
</evidence>
<dbReference type="Gene3D" id="3.40.50.300">
    <property type="entry name" value="P-loop containing nucleotide triphosphate hydrolases"/>
    <property type="match status" value="1"/>
</dbReference>
<keyword evidence="2" id="KW-0813">Transport</keyword>
<dbReference type="PANTHER" id="PTHR42711:SF5">
    <property type="entry name" value="ABC TRANSPORTER ATP-BINDING PROTEIN NATA"/>
    <property type="match status" value="1"/>
</dbReference>
<reference evidence="7 8" key="1">
    <citation type="submission" date="2021-03" db="EMBL/GenBank/DDBJ databases">
        <title>Enterococcal diversity collection.</title>
        <authorList>
            <person name="Gilmore M.S."/>
            <person name="Schwartzman J."/>
            <person name="Van Tyne D."/>
            <person name="Martin M."/>
            <person name="Earl A.M."/>
            <person name="Manson A.L."/>
            <person name="Straub T."/>
            <person name="Salamzade R."/>
            <person name="Saavedra J."/>
            <person name="Lebreton F."/>
            <person name="Prichula J."/>
            <person name="Schaufler K."/>
            <person name="Gaca A."/>
            <person name="Sgardioli B."/>
            <person name="Wagenaar J."/>
            <person name="Strong T."/>
        </authorList>
    </citation>
    <scope>NUCLEOTIDE SEQUENCE [LARGE SCALE GENOMIC DNA]</scope>
    <source>
        <strain evidence="7 8">669A</strain>
    </source>
</reference>
<dbReference type="InterPro" id="IPR025302">
    <property type="entry name" value="DrrA1/2-like_C"/>
</dbReference>
<keyword evidence="3" id="KW-0547">Nucleotide-binding</keyword>
<keyword evidence="4 7" id="KW-0067">ATP-binding</keyword>
<dbReference type="InterPro" id="IPR027417">
    <property type="entry name" value="P-loop_NTPase"/>
</dbReference>
<sequence>MIEISTSYAIYAKGIEKSFKGKAVLKGVDLAVEKGSIFALLGSNGAGKTTLIRILTTLMKADNGEARICNYDIQREAGEARKHFSLTGQFAATDEQLTGRSNLQIIGELNHLPNIGQRSEELLTLFRLTEAADKPVASYSGGMRRRLDIAMSMMSQPEIIFLDEPTTGLDPQNRAAMWQLVQSLSDAGTTIFLTTQYLEEAEALADRVAILNEGVIVSEGTVEELKEVLPQGVIEFSFQSNQDLLATKKLFASLQPSEDLEKLSLTVITDGTIDQLTQLFKQLDQTNIQVSSFTQKQPTLEEVFYKLIGEKGA</sequence>
<organism evidence="7 8">
    <name type="scientific">Candidatus Enterococcus moelleringii</name>
    <dbReference type="NCBI Taxonomy" id="2815325"/>
    <lineage>
        <taxon>Bacteria</taxon>
        <taxon>Bacillati</taxon>
        <taxon>Bacillota</taxon>
        <taxon>Bacilli</taxon>
        <taxon>Lactobacillales</taxon>
        <taxon>Enterococcaceae</taxon>
        <taxon>Enterococcus</taxon>
    </lineage>
</organism>
<feature type="domain" description="ABC transporter" evidence="6">
    <location>
        <begin position="10"/>
        <end position="238"/>
    </location>
</feature>
<evidence type="ECO:0000313" key="7">
    <source>
        <dbReference type="EMBL" id="MBO1306855.1"/>
    </source>
</evidence>